<sequence>MAATDGEHEPAPAGAVPSLSPESYPSKRKPDAEADLAPLDPPDPTPTRRPPPPWRPRRGLRSWGRERCDDDFCEDLLTEVDLNNILPSRTRRRAPLQQPGAYLMRPEMAAEDDEDADIDMARDQEDGDGEEDSD</sequence>
<feature type="compositionally biased region" description="Basic and acidic residues" evidence="1">
    <location>
        <begin position="1"/>
        <end position="10"/>
    </location>
</feature>
<dbReference type="OrthoDB" id="696786at2759"/>
<keyword evidence="3" id="KW-1185">Reference proteome</keyword>
<name>A0A8J5W6P8_ZIZPA</name>
<reference evidence="2" key="1">
    <citation type="journal article" date="2021" name="bioRxiv">
        <title>Whole Genome Assembly and Annotation of Northern Wild Rice, Zizania palustris L., Supports a Whole Genome Duplication in the Zizania Genus.</title>
        <authorList>
            <person name="Haas M."/>
            <person name="Kono T."/>
            <person name="Macchietto M."/>
            <person name="Millas R."/>
            <person name="McGilp L."/>
            <person name="Shao M."/>
            <person name="Duquette J."/>
            <person name="Hirsch C.N."/>
            <person name="Kimball J."/>
        </authorList>
    </citation>
    <scope>NUCLEOTIDE SEQUENCE</scope>
    <source>
        <tissue evidence="2">Fresh leaf tissue</tissue>
    </source>
</reference>
<feature type="compositionally biased region" description="Acidic residues" evidence="1">
    <location>
        <begin position="109"/>
        <end position="118"/>
    </location>
</feature>
<feature type="compositionally biased region" description="Acidic residues" evidence="1">
    <location>
        <begin position="125"/>
        <end position="134"/>
    </location>
</feature>
<gene>
    <name evidence="2" type="ORF">GUJ93_ZPchr0014g47096</name>
</gene>
<feature type="compositionally biased region" description="Pro residues" evidence="1">
    <location>
        <begin position="39"/>
        <end position="54"/>
    </location>
</feature>
<evidence type="ECO:0000313" key="3">
    <source>
        <dbReference type="Proteomes" id="UP000729402"/>
    </source>
</evidence>
<comment type="caution">
    <text evidence="2">The sequence shown here is derived from an EMBL/GenBank/DDBJ whole genome shotgun (WGS) entry which is preliminary data.</text>
</comment>
<dbReference type="Proteomes" id="UP000729402">
    <property type="component" value="Unassembled WGS sequence"/>
</dbReference>
<proteinExistence type="predicted"/>
<protein>
    <submittedName>
        <fullName evidence="2">Uncharacterized protein</fullName>
    </submittedName>
</protein>
<dbReference type="PANTHER" id="PTHR36899:SF3">
    <property type="entry name" value="F13K23.8 PROTEIN"/>
    <property type="match status" value="1"/>
</dbReference>
<dbReference type="PANTHER" id="PTHR36899">
    <property type="entry name" value="OS04G0395700 PROTEIN"/>
    <property type="match status" value="1"/>
</dbReference>
<dbReference type="EMBL" id="JAAALK010000086">
    <property type="protein sequence ID" value="KAG8081769.1"/>
    <property type="molecule type" value="Genomic_DNA"/>
</dbReference>
<evidence type="ECO:0000256" key="1">
    <source>
        <dbReference type="SAM" id="MobiDB-lite"/>
    </source>
</evidence>
<reference evidence="2" key="2">
    <citation type="submission" date="2021-02" db="EMBL/GenBank/DDBJ databases">
        <authorList>
            <person name="Kimball J.A."/>
            <person name="Haas M.W."/>
            <person name="Macchietto M."/>
            <person name="Kono T."/>
            <person name="Duquette J."/>
            <person name="Shao M."/>
        </authorList>
    </citation>
    <scope>NUCLEOTIDE SEQUENCE</scope>
    <source>
        <tissue evidence="2">Fresh leaf tissue</tissue>
    </source>
</reference>
<feature type="region of interest" description="Disordered" evidence="1">
    <location>
        <begin position="1"/>
        <end position="66"/>
    </location>
</feature>
<organism evidence="2 3">
    <name type="scientific">Zizania palustris</name>
    <name type="common">Northern wild rice</name>
    <dbReference type="NCBI Taxonomy" id="103762"/>
    <lineage>
        <taxon>Eukaryota</taxon>
        <taxon>Viridiplantae</taxon>
        <taxon>Streptophyta</taxon>
        <taxon>Embryophyta</taxon>
        <taxon>Tracheophyta</taxon>
        <taxon>Spermatophyta</taxon>
        <taxon>Magnoliopsida</taxon>
        <taxon>Liliopsida</taxon>
        <taxon>Poales</taxon>
        <taxon>Poaceae</taxon>
        <taxon>BOP clade</taxon>
        <taxon>Oryzoideae</taxon>
        <taxon>Oryzeae</taxon>
        <taxon>Zizaniinae</taxon>
        <taxon>Zizania</taxon>
    </lineage>
</organism>
<evidence type="ECO:0000313" key="2">
    <source>
        <dbReference type="EMBL" id="KAG8081769.1"/>
    </source>
</evidence>
<accession>A0A8J5W6P8</accession>
<dbReference type="AlphaFoldDB" id="A0A8J5W6P8"/>
<feature type="region of interest" description="Disordered" evidence="1">
    <location>
        <begin position="86"/>
        <end position="134"/>
    </location>
</feature>